<feature type="transmembrane region" description="Helical" evidence="8">
    <location>
        <begin position="42"/>
        <end position="62"/>
    </location>
</feature>
<dbReference type="GO" id="GO:0009847">
    <property type="term" value="P:spore germination"/>
    <property type="evidence" value="ECO:0007669"/>
    <property type="project" value="InterPro"/>
</dbReference>
<feature type="transmembrane region" description="Helical" evidence="8">
    <location>
        <begin position="184"/>
        <end position="205"/>
    </location>
</feature>
<keyword evidence="6 8" id="KW-1133">Transmembrane helix</keyword>
<dbReference type="AlphaFoldDB" id="A0A4R2TG38"/>
<dbReference type="OrthoDB" id="2716906at2"/>
<proteinExistence type="inferred from homology"/>
<keyword evidence="7 8" id="KW-0472">Membrane</keyword>
<keyword evidence="10" id="KW-1185">Reference proteome</keyword>
<dbReference type="InterPro" id="IPR004761">
    <property type="entry name" value="Spore_GerAB"/>
</dbReference>
<feature type="transmembrane region" description="Helical" evidence="8">
    <location>
        <begin position="146"/>
        <end position="164"/>
    </location>
</feature>
<feature type="transmembrane region" description="Helical" evidence="8">
    <location>
        <begin position="272"/>
        <end position="295"/>
    </location>
</feature>
<evidence type="ECO:0000256" key="4">
    <source>
        <dbReference type="ARBA" id="ARBA00022544"/>
    </source>
</evidence>
<dbReference type="PANTHER" id="PTHR34975:SF2">
    <property type="entry name" value="SPORE GERMINATION PROTEIN A2"/>
    <property type="match status" value="1"/>
</dbReference>
<evidence type="ECO:0000313" key="10">
    <source>
        <dbReference type="Proteomes" id="UP000295504"/>
    </source>
</evidence>
<evidence type="ECO:0000256" key="8">
    <source>
        <dbReference type="SAM" id="Phobius"/>
    </source>
</evidence>
<dbReference type="Proteomes" id="UP000295504">
    <property type="component" value="Unassembled WGS sequence"/>
</dbReference>
<dbReference type="PANTHER" id="PTHR34975">
    <property type="entry name" value="SPORE GERMINATION PROTEIN A2"/>
    <property type="match status" value="1"/>
</dbReference>
<evidence type="ECO:0000256" key="3">
    <source>
        <dbReference type="ARBA" id="ARBA00022448"/>
    </source>
</evidence>
<feature type="transmembrane region" description="Helical" evidence="8">
    <location>
        <begin position="217"/>
        <end position="240"/>
    </location>
</feature>
<gene>
    <name evidence="9" type="ORF">EDD79_101624</name>
</gene>
<sequence length="370" mass="40761">MYKNNDKISLGQLVHILMLTIVGVGVLTLPSAITEELGVDGVFVLLIGGALVLVIANLIGRIMKLFPGKSYTEILSACFTKPIAYIIIFLFLIYSLVINAFVVRVFGEVVKMYLLIRTPIEVIIFSMLLITAYLARKGIEPLGRAAELLFPLIMVPAVILFILAAADVDPTNFLPIFQASPIDIIRGVPTALFAFAAFEFMLIFGKFLSKTDQAPKALSIGMGIVIAVYVLIFAVALGVFGEPQLKHLIWPTLSLFKIIEFPGLFIENVESLVMVIWVFIVFMSIAPVHLGKTVLIGELLNLKERDFFALPLVPILYLTALIPESVAETYRYMDIFSKYAIPFFALILPILIFLVGSVRKGKGKESGGRA</sequence>
<feature type="transmembrane region" description="Helical" evidence="8">
    <location>
        <begin position="12"/>
        <end position="30"/>
    </location>
</feature>
<name>A0A4R2TG38_9FIRM</name>
<keyword evidence="4" id="KW-0309">Germination</keyword>
<evidence type="ECO:0000313" key="9">
    <source>
        <dbReference type="EMBL" id="TCQ02378.1"/>
    </source>
</evidence>
<feature type="transmembrane region" description="Helical" evidence="8">
    <location>
        <begin position="112"/>
        <end position="134"/>
    </location>
</feature>
<evidence type="ECO:0000256" key="2">
    <source>
        <dbReference type="ARBA" id="ARBA00007998"/>
    </source>
</evidence>
<dbReference type="Gene3D" id="1.20.1740.10">
    <property type="entry name" value="Amino acid/polyamine transporter I"/>
    <property type="match status" value="1"/>
</dbReference>
<keyword evidence="5 8" id="KW-0812">Transmembrane</keyword>
<dbReference type="GO" id="GO:0016020">
    <property type="term" value="C:membrane"/>
    <property type="evidence" value="ECO:0007669"/>
    <property type="project" value="UniProtKB-SubCell"/>
</dbReference>
<keyword evidence="3" id="KW-0813">Transport</keyword>
<protein>
    <submittedName>
        <fullName evidence="9">Spore germination protein</fullName>
    </submittedName>
</protein>
<organism evidence="9 10">
    <name type="scientific">Serpentinicella alkaliphila</name>
    <dbReference type="NCBI Taxonomy" id="1734049"/>
    <lineage>
        <taxon>Bacteria</taxon>
        <taxon>Bacillati</taxon>
        <taxon>Bacillota</taxon>
        <taxon>Clostridia</taxon>
        <taxon>Peptostreptococcales</taxon>
        <taxon>Natronincolaceae</taxon>
        <taxon>Serpentinicella</taxon>
    </lineage>
</organism>
<evidence type="ECO:0000256" key="1">
    <source>
        <dbReference type="ARBA" id="ARBA00004141"/>
    </source>
</evidence>
<dbReference type="RefSeq" id="WP_132848435.1">
    <property type="nucleotide sequence ID" value="NZ_CP058648.1"/>
</dbReference>
<feature type="transmembrane region" description="Helical" evidence="8">
    <location>
        <begin position="307"/>
        <end position="327"/>
    </location>
</feature>
<dbReference type="NCBIfam" id="TIGR00912">
    <property type="entry name" value="2A0309"/>
    <property type="match status" value="1"/>
</dbReference>
<evidence type="ECO:0000256" key="7">
    <source>
        <dbReference type="ARBA" id="ARBA00023136"/>
    </source>
</evidence>
<comment type="subcellular location">
    <subcellularLocation>
        <location evidence="1">Membrane</location>
        <topology evidence="1">Multi-pass membrane protein</topology>
    </subcellularLocation>
</comment>
<feature type="transmembrane region" description="Helical" evidence="8">
    <location>
        <begin position="339"/>
        <end position="358"/>
    </location>
</feature>
<evidence type="ECO:0000256" key="5">
    <source>
        <dbReference type="ARBA" id="ARBA00022692"/>
    </source>
</evidence>
<dbReference type="Pfam" id="PF03845">
    <property type="entry name" value="Spore_permease"/>
    <property type="match status" value="1"/>
</dbReference>
<feature type="transmembrane region" description="Helical" evidence="8">
    <location>
        <begin position="83"/>
        <end position="106"/>
    </location>
</feature>
<accession>A0A4R2TG38</accession>
<reference evidence="9 10" key="1">
    <citation type="submission" date="2019-03" db="EMBL/GenBank/DDBJ databases">
        <title>Genomic Encyclopedia of Type Strains, Phase IV (KMG-IV): sequencing the most valuable type-strain genomes for metagenomic binning, comparative biology and taxonomic classification.</title>
        <authorList>
            <person name="Goeker M."/>
        </authorList>
    </citation>
    <scope>NUCLEOTIDE SEQUENCE [LARGE SCALE GENOMIC DNA]</scope>
    <source>
        <strain evidence="9 10">DSM 100013</strain>
    </source>
</reference>
<dbReference type="EMBL" id="SLYC01000016">
    <property type="protein sequence ID" value="TCQ02378.1"/>
    <property type="molecule type" value="Genomic_DNA"/>
</dbReference>
<comment type="similarity">
    <text evidence="2">Belongs to the amino acid-polyamine-organocation (APC) superfamily. Spore germination protein (SGP) (TC 2.A.3.9) family.</text>
</comment>
<comment type="caution">
    <text evidence="9">The sequence shown here is derived from an EMBL/GenBank/DDBJ whole genome shotgun (WGS) entry which is preliminary data.</text>
</comment>
<evidence type="ECO:0000256" key="6">
    <source>
        <dbReference type="ARBA" id="ARBA00022989"/>
    </source>
</evidence>